<proteinExistence type="predicted"/>
<organism evidence="3 4">
    <name type="scientific">Miscanthus lutarioriparius</name>
    <dbReference type="NCBI Taxonomy" id="422564"/>
    <lineage>
        <taxon>Eukaryota</taxon>
        <taxon>Viridiplantae</taxon>
        <taxon>Streptophyta</taxon>
        <taxon>Embryophyta</taxon>
        <taxon>Tracheophyta</taxon>
        <taxon>Spermatophyta</taxon>
        <taxon>Magnoliopsida</taxon>
        <taxon>Liliopsida</taxon>
        <taxon>Poales</taxon>
        <taxon>Poaceae</taxon>
        <taxon>PACMAD clade</taxon>
        <taxon>Panicoideae</taxon>
        <taxon>Andropogonodae</taxon>
        <taxon>Andropogoneae</taxon>
        <taxon>Saccharinae</taxon>
        <taxon>Miscanthus</taxon>
    </lineage>
</organism>
<dbReference type="SUPFAM" id="SSF52279">
    <property type="entry name" value="Beta-D-glucan exohydrolase, C-terminal domain"/>
    <property type="match status" value="1"/>
</dbReference>
<dbReference type="InterPro" id="IPR036881">
    <property type="entry name" value="Glyco_hydro_3_C_sf"/>
</dbReference>
<keyword evidence="4" id="KW-1185">Reference proteome</keyword>
<dbReference type="AlphaFoldDB" id="A0A811RXW7"/>
<dbReference type="GO" id="GO:0008422">
    <property type="term" value="F:beta-glucosidase activity"/>
    <property type="evidence" value="ECO:0007669"/>
    <property type="project" value="TreeGrafter"/>
</dbReference>
<protein>
    <recommendedName>
        <fullName evidence="2">Glycoside hydrolase family 3 N-terminal domain-containing protein</fullName>
    </recommendedName>
</protein>
<dbReference type="Proteomes" id="UP000604825">
    <property type="component" value="Unassembled WGS sequence"/>
</dbReference>
<dbReference type="InterPro" id="IPR001764">
    <property type="entry name" value="Glyco_hydro_3_N"/>
</dbReference>
<evidence type="ECO:0000256" key="1">
    <source>
        <dbReference type="ARBA" id="ARBA00022801"/>
    </source>
</evidence>
<feature type="domain" description="Glycoside hydrolase family 3 N-terminal" evidence="2">
    <location>
        <begin position="85"/>
        <end position="162"/>
    </location>
</feature>
<dbReference type="InterPro" id="IPR051915">
    <property type="entry name" value="Cellulose_Degrad_GH3"/>
</dbReference>
<accession>A0A811RXW7</accession>
<name>A0A811RXW7_9POAL</name>
<dbReference type="SUPFAM" id="SSF51445">
    <property type="entry name" value="(Trans)glycosidases"/>
    <property type="match status" value="1"/>
</dbReference>
<dbReference type="Gene3D" id="3.40.50.1700">
    <property type="entry name" value="Glycoside hydrolase family 3 C-terminal domain"/>
    <property type="match status" value="1"/>
</dbReference>
<reference evidence="3" key="1">
    <citation type="submission" date="2020-10" db="EMBL/GenBank/DDBJ databases">
        <authorList>
            <person name="Han B."/>
            <person name="Lu T."/>
            <person name="Zhao Q."/>
            <person name="Huang X."/>
            <person name="Zhao Y."/>
        </authorList>
    </citation>
    <scope>NUCLEOTIDE SEQUENCE</scope>
</reference>
<evidence type="ECO:0000313" key="4">
    <source>
        <dbReference type="Proteomes" id="UP000604825"/>
    </source>
</evidence>
<dbReference type="GO" id="GO:0009251">
    <property type="term" value="P:glucan catabolic process"/>
    <property type="evidence" value="ECO:0007669"/>
    <property type="project" value="TreeGrafter"/>
</dbReference>
<sequence>MTIVPLILSPHPKRIGRRRSHRLGRSFSSGGGFQGVGLPPGRGSKVRARPSSRCGEATAAARGSACARRAAAAGALQRLSGGVRLQGFLISDWEGIDRICEPQKPRGSDYRYCIAQSVNAGMDMIMIPHRFEEFLDDIVFLVETGEIPMSRIDDAVERILRVKFISGVFEHPFSDQSLLDIVGWREAVRKSLVLLKNGKDQKEPFLPLAKDAKIILVAGTHADDIGYQCGIRLAGGFEEMDDEDYSWVRRTRFSQSIVRSSSGREQYGAFIEQFSRGAELRQNGLGTGYKHPHQKGVIGLNLDIPQRHVVRPSKESPDALDFSFHSDEHSQRLQRVCSSAAPFFMKDATATADSCHSLFQLG</sequence>
<comment type="caution">
    <text evidence="3">The sequence shown here is derived from an EMBL/GenBank/DDBJ whole genome shotgun (WGS) entry which is preliminary data.</text>
</comment>
<dbReference type="PANTHER" id="PTHR30620">
    <property type="entry name" value="PERIPLASMIC BETA-GLUCOSIDASE-RELATED"/>
    <property type="match status" value="1"/>
</dbReference>
<evidence type="ECO:0000313" key="3">
    <source>
        <dbReference type="EMBL" id="CAD6333658.1"/>
    </source>
</evidence>
<dbReference type="PANTHER" id="PTHR30620:SF33">
    <property type="entry name" value="BETA-D-GLUCAN EXOHYDROLASE-LIKE PROTEIN-RELATED"/>
    <property type="match status" value="1"/>
</dbReference>
<dbReference type="EMBL" id="CAJGYO010000017">
    <property type="protein sequence ID" value="CAD6333658.1"/>
    <property type="molecule type" value="Genomic_DNA"/>
</dbReference>
<dbReference type="Pfam" id="PF00933">
    <property type="entry name" value="Glyco_hydro_3"/>
    <property type="match status" value="1"/>
</dbReference>
<dbReference type="OrthoDB" id="416222at2759"/>
<evidence type="ECO:0000259" key="2">
    <source>
        <dbReference type="Pfam" id="PF00933"/>
    </source>
</evidence>
<dbReference type="InterPro" id="IPR036962">
    <property type="entry name" value="Glyco_hydro_3_N_sf"/>
</dbReference>
<keyword evidence="1" id="KW-0378">Hydrolase</keyword>
<dbReference type="InterPro" id="IPR017853">
    <property type="entry name" value="GH"/>
</dbReference>
<dbReference type="Gene3D" id="3.20.20.300">
    <property type="entry name" value="Glycoside hydrolase, family 3, N-terminal domain"/>
    <property type="match status" value="1"/>
</dbReference>
<gene>
    <name evidence="3" type="ORF">NCGR_LOCUS57756</name>
</gene>